<comment type="caution">
    <text evidence="14">The sequence shown here is derived from an EMBL/GenBank/DDBJ whole genome shotgun (WGS) entry which is preliminary data.</text>
</comment>
<evidence type="ECO:0000256" key="4">
    <source>
        <dbReference type="ARBA" id="ARBA00022485"/>
    </source>
</evidence>
<evidence type="ECO:0000256" key="6">
    <source>
        <dbReference type="ARBA" id="ARBA00023004"/>
    </source>
</evidence>
<organism evidence="14 15">
    <name type="scientific">Pseudonocardia xishanensis</name>
    <dbReference type="NCBI Taxonomy" id="630995"/>
    <lineage>
        <taxon>Bacteria</taxon>
        <taxon>Bacillati</taxon>
        <taxon>Actinomycetota</taxon>
        <taxon>Actinomycetes</taxon>
        <taxon>Pseudonocardiales</taxon>
        <taxon>Pseudonocardiaceae</taxon>
        <taxon>Pseudonocardia</taxon>
    </lineage>
</organism>
<name>A0ABP8RE07_9PSEU</name>
<reference evidence="15" key="1">
    <citation type="journal article" date="2019" name="Int. J. Syst. Evol. Microbiol.">
        <title>The Global Catalogue of Microorganisms (GCM) 10K type strain sequencing project: providing services to taxonomists for standard genome sequencing and annotation.</title>
        <authorList>
            <consortium name="The Broad Institute Genomics Platform"/>
            <consortium name="The Broad Institute Genome Sequencing Center for Infectious Disease"/>
            <person name="Wu L."/>
            <person name="Ma J."/>
        </authorList>
    </citation>
    <scope>NUCLEOTIDE SEQUENCE [LARGE SCALE GENOMIC DNA]</scope>
    <source>
        <strain evidence="15">JCM 17906</strain>
    </source>
</reference>
<comment type="subcellular location">
    <subcellularLocation>
        <location evidence="2">Cytoplasm</location>
    </subcellularLocation>
</comment>
<feature type="compositionally biased region" description="Basic and acidic residues" evidence="12">
    <location>
        <begin position="131"/>
        <end position="140"/>
    </location>
</feature>
<protein>
    <recommendedName>
        <fullName evidence="13">4Fe-4S Wbl-type domain-containing protein</fullName>
    </recommendedName>
</protein>
<evidence type="ECO:0000313" key="15">
    <source>
        <dbReference type="Proteomes" id="UP001501598"/>
    </source>
</evidence>
<evidence type="ECO:0000256" key="10">
    <source>
        <dbReference type="ARBA" id="ARBA00023157"/>
    </source>
</evidence>
<evidence type="ECO:0000256" key="11">
    <source>
        <dbReference type="ARBA" id="ARBA00023163"/>
    </source>
</evidence>
<evidence type="ECO:0000256" key="12">
    <source>
        <dbReference type="SAM" id="MobiDB-lite"/>
    </source>
</evidence>
<accession>A0ABP8RE07</accession>
<comment type="similarity">
    <text evidence="3">Belongs to the WhiB family.</text>
</comment>
<evidence type="ECO:0000313" key="14">
    <source>
        <dbReference type="EMBL" id="GAA4536629.1"/>
    </source>
</evidence>
<keyword evidence="4" id="KW-0004">4Fe-4S</keyword>
<dbReference type="Proteomes" id="UP001501598">
    <property type="component" value="Unassembled WGS sequence"/>
</dbReference>
<evidence type="ECO:0000256" key="9">
    <source>
        <dbReference type="ARBA" id="ARBA00023125"/>
    </source>
</evidence>
<evidence type="ECO:0000256" key="3">
    <source>
        <dbReference type="ARBA" id="ARBA00006597"/>
    </source>
</evidence>
<dbReference type="InterPro" id="IPR034768">
    <property type="entry name" value="4FE4S_WBL"/>
</dbReference>
<keyword evidence="9" id="KW-0238">DNA-binding</keyword>
<keyword evidence="10" id="KW-1015">Disulfide bond</keyword>
<feature type="region of interest" description="Disordered" evidence="12">
    <location>
        <begin position="131"/>
        <end position="183"/>
    </location>
</feature>
<proteinExistence type="inferred from homology"/>
<dbReference type="Pfam" id="PF02467">
    <property type="entry name" value="Whib"/>
    <property type="match status" value="1"/>
</dbReference>
<keyword evidence="15" id="KW-1185">Reference proteome</keyword>
<evidence type="ECO:0000256" key="2">
    <source>
        <dbReference type="ARBA" id="ARBA00004496"/>
    </source>
</evidence>
<evidence type="ECO:0000256" key="1">
    <source>
        <dbReference type="ARBA" id="ARBA00001966"/>
    </source>
</evidence>
<gene>
    <name evidence="14" type="ORF">GCM10023175_03820</name>
</gene>
<keyword evidence="5" id="KW-0479">Metal-binding</keyword>
<dbReference type="InterPro" id="IPR003482">
    <property type="entry name" value="Whib"/>
</dbReference>
<evidence type="ECO:0000256" key="8">
    <source>
        <dbReference type="ARBA" id="ARBA00023015"/>
    </source>
</evidence>
<dbReference type="RefSeq" id="WP_345412037.1">
    <property type="nucleotide sequence ID" value="NZ_BAABGT010000005.1"/>
</dbReference>
<keyword evidence="8" id="KW-0805">Transcription regulation</keyword>
<keyword evidence="11" id="KW-0804">Transcription</keyword>
<evidence type="ECO:0000256" key="5">
    <source>
        <dbReference type="ARBA" id="ARBA00022723"/>
    </source>
</evidence>
<feature type="domain" description="4Fe-4S Wbl-type" evidence="13">
    <location>
        <begin position="16"/>
        <end position="78"/>
    </location>
</feature>
<evidence type="ECO:0000259" key="13">
    <source>
        <dbReference type="PROSITE" id="PS51674"/>
    </source>
</evidence>
<comment type="cofactor">
    <cofactor evidence="1">
        <name>[4Fe-4S] cluster</name>
        <dbReference type="ChEBI" id="CHEBI:49883"/>
    </cofactor>
</comment>
<dbReference type="PANTHER" id="PTHR38839">
    <property type="entry name" value="TRANSCRIPTIONAL REGULATOR WHID-RELATED"/>
    <property type="match status" value="1"/>
</dbReference>
<dbReference type="EMBL" id="BAABGT010000005">
    <property type="protein sequence ID" value="GAA4536629.1"/>
    <property type="molecule type" value="Genomic_DNA"/>
</dbReference>
<dbReference type="PROSITE" id="PS51674">
    <property type="entry name" value="4FE4S_WBL"/>
    <property type="match status" value="1"/>
</dbReference>
<keyword evidence="7" id="KW-0411">Iron-sulfur</keyword>
<evidence type="ECO:0000256" key="7">
    <source>
        <dbReference type="ARBA" id="ARBA00023014"/>
    </source>
</evidence>
<sequence length="183" mass="19528">MTAARNEVRNWRVDALCVQVDPDLFFPETDRGTAFDRQVTAAKRGCAGCPVLAQCLDYALRALPDGIAGGTTPAERVSLRRRRGVELQDGRAGLLPPDGQRERAAAGRRAAAAGADASELMRRFGVVRETAQRWRSDAHRTSQTRTPARGVGEGSPAATGAPLRISTARQALAGNTAPEGHED</sequence>
<keyword evidence="6" id="KW-0408">Iron</keyword>